<evidence type="ECO:0000313" key="1">
    <source>
        <dbReference type="EMBL" id="KIE12553.1"/>
    </source>
</evidence>
<proteinExistence type="predicted"/>
<dbReference type="EMBL" id="JHEG02000035">
    <property type="protein sequence ID" value="KIE12553.1"/>
    <property type="molecule type" value="Genomic_DNA"/>
</dbReference>
<name>A0A0C1RA65_9CYAN</name>
<reference evidence="1" key="1">
    <citation type="journal article" date="2015" name="Genome Announc.">
        <title>Draft Genome Sequence of Tolypothrix boutellei Strain VB521301.</title>
        <authorList>
            <person name="Chandrababunaidu M.M."/>
            <person name="Singh D."/>
            <person name="Sen D."/>
            <person name="Bhan S."/>
            <person name="Das S."/>
            <person name="Gupta A."/>
            <person name="Adhikary S.P."/>
            <person name="Tripathy S."/>
        </authorList>
    </citation>
    <scope>NUCLEOTIDE SEQUENCE</scope>
    <source>
        <strain evidence="1">VB521301</strain>
    </source>
</reference>
<dbReference type="OrthoDB" id="514240at2"/>
<comment type="caution">
    <text evidence="1">The sequence shown here is derived from an EMBL/GenBank/DDBJ whole genome shotgun (WGS) entry which is preliminary data.</text>
</comment>
<dbReference type="AlphaFoldDB" id="A0A0C1RA65"/>
<accession>A0A0C1RA65</accession>
<dbReference type="STRING" id="1479485.DA73_0209245"/>
<sequence>MKNPEFLINTSKYPGVPVGRLFIPNSHLNEPKFAHWRESVKVLDITTYPNSVVIWFVADACEYRRMAFCYPHPIHGTYTKYLLQSASTFFRGLKPPYLPDDEYLT</sequence>
<organism evidence="1">
    <name type="scientific">Tolypothrix bouteillei VB521301</name>
    <dbReference type="NCBI Taxonomy" id="1479485"/>
    <lineage>
        <taxon>Bacteria</taxon>
        <taxon>Bacillati</taxon>
        <taxon>Cyanobacteriota</taxon>
        <taxon>Cyanophyceae</taxon>
        <taxon>Nostocales</taxon>
        <taxon>Tolypothrichaceae</taxon>
        <taxon>Tolypothrix</taxon>
    </lineage>
</organism>
<gene>
    <name evidence="1" type="ORF">DA73_0209245</name>
</gene>
<protein>
    <submittedName>
        <fullName evidence="1">Uncharacterized protein</fullName>
    </submittedName>
</protein>